<dbReference type="PANTHER" id="PTHR33514:SF1">
    <property type="entry name" value="ABC TRANSPORTER PERMEASE"/>
    <property type="match status" value="1"/>
</dbReference>
<name>A0A0R1ZP91_9LACO</name>
<comment type="subcellular location">
    <subcellularLocation>
        <location evidence="1">Membrane</location>
        <topology evidence="1">Multi-pass membrane protein</topology>
    </subcellularLocation>
</comment>
<organism evidence="6 7">
    <name type="scientific">Lacticaseibacillus sharpeae JCM 1186 = DSM 20505</name>
    <dbReference type="NCBI Taxonomy" id="1291052"/>
    <lineage>
        <taxon>Bacteria</taxon>
        <taxon>Bacillati</taxon>
        <taxon>Bacillota</taxon>
        <taxon>Bacilli</taxon>
        <taxon>Lactobacillales</taxon>
        <taxon>Lactobacillaceae</taxon>
        <taxon>Lacticaseibacillus</taxon>
    </lineage>
</organism>
<gene>
    <name evidence="6" type="ORF">FC18_GL000008</name>
</gene>
<accession>A0A0R1ZP91</accession>
<reference evidence="6 7" key="1">
    <citation type="journal article" date="2015" name="Genome Announc.">
        <title>Expanding the biotechnology potential of lactobacilli through comparative genomics of 213 strains and associated genera.</title>
        <authorList>
            <person name="Sun Z."/>
            <person name="Harris H.M."/>
            <person name="McCann A."/>
            <person name="Guo C."/>
            <person name="Argimon S."/>
            <person name="Zhang W."/>
            <person name="Yang X."/>
            <person name="Jeffery I.B."/>
            <person name="Cooney J.C."/>
            <person name="Kagawa T.F."/>
            <person name="Liu W."/>
            <person name="Song Y."/>
            <person name="Salvetti E."/>
            <person name="Wrobel A."/>
            <person name="Rasinkangas P."/>
            <person name="Parkhill J."/>
            <person name="Rea M.C."/>
            <person name="O'Sullivan O."/>
            <person name="Ritari J."/>
            <person name="Douillard F.P."/>
            <person name="Paul Ross R."/>
            <person name="Yang R."/>
            <person name="Briner A.E."/>
            <person name="Felis G.E."/>
            <person name="de Vos W.M."/>
            <person name="Barrangou R."/>
            <person name="Klaenhammer T.R."/>
            <person name="Caufield P.W."/>
            <person name="Cui Y."/>
            <person name="Zhang H."/>
            <person name="O'Toole P.W."/>
        </authorList>
    </citation>
    <scope>NUCLEOTIDE SEQUENCE [LARGE SCALE GENOMIC DNA]</scope>
    <source>
        <strain evidence="6 7">DSM 20505</strain>
    </source>
</reference>
<protein>
    <submittedName>
        <fullName evidence="6">Cobalt transport protein cbiQ</fullName>
    </submittedName>
</protein>
<evidence type="ECO:0000313" key="6">
    <source>
        <dbReference type="EMBL" id="KRM56325.1"/>
    </source>
</evidence>
<evidence type="ECO:0000256" key="3">
    <source>
        <dbReference type="ARBA" id="ARBA00022989"/>
    </source>
</evidence>
<evidence type="ECO:0000256" key="2">
    <source>
        <dbReference type="ARBA" id="ARBA00022692"/>
    </source>
</evidence>
<feature type="transmembrane region" description="Helical" evidence="5">
    <location>
        <begin position="241"/>
        <end position="263"/>
    </location>
</feature>
<feature type="transmembrane region" description="Helical" evidence="5">
    <location>
        <begin position="66"/>
        <end position="85"/>
    </location>
</feature>
<dbReference type="PANTHER" id="PTHR33514">
    <property type="entry name" value="PROTEIN ABCI12, CHLOROPLASTIC"/>
    <property type="match status" value="1"/>
</dbReference>
<dbReference type="Proteomes" id="UP000051679">
    <property type="component" value="Unassembled WGS sequence"/>
</dbReference>
<dbReference type="OrthoDB" id="8635523at2"/>
<dbReference type="AlphaFoldDB" id="A0A0R1ZP91"/>
<feature type="transmembrane region" description="Helical" evidence="5">
    <location>
        <begin position="24"/>
        <end position="54"/>
    </location>
</feature>
<keyword evidence="3 5" id="KW-1133">Transmembrane helix</keyword>
<evidence type="ECO:0000256" key="1">
    <source>
        <dbReference type="ARBA" id="ARBA00004141"/>
    </source>
</evidence>
<comment type="caution">
    <text evidence="6">The sequence shown here is derived from an EMBL/GenBank/DDBJ whole genome shotgun (WGS) entry which is preliminary data.</text>
</comment>
<dbReference type="GO" id="GO:0005886">
    <property type="term" value="C:plasma membrane"/>
    <property type="evidence" value="ECO:0007669"/>
    <property type="project" value="UniProtKB-ARBA"/>
</dbReference>
<keyword evidence="4 5" id="KW-0472">Membrane</keyword>
<dbReference type="InterPro" id="IPR003339">
    <property type="entry name" value="ABC/ECF_trnsptr_transmembrane"/>
</dbReference>
<dbReference type="Pfam" id="PF02361">
    <property type="entry name" value="CbiQ"/>
    <property type="match status" value="1"/>
</dbReference>
<evidence type="ECO:0000313" key="7">
    <source>
        <dbReference type="Proteomes" id="UP000051679"/>
    </source>
</evidence>
<dbReference type="EMBL" id="AYYO01000005">
    <property type="protein sequence ID" value="KRM56325.1"/>
    <property type="molecule type" value="Genomic_DNA"/>
</dbReference>
<dbReference type="CDD" id="cd16914">
    <property type="entry name" value="EcfT"/>
    <property type="match status" value="1"/>
</dbReference>
<dbReference type="RefSeq" id="WP_054677454.1">
    <property type="nucleotide sequence ID" value="NZ_AYYO01000005.1"/>
</dbReference>
<proteinExistence type="predicted"/>
<feature type="transmembrane region" description="Helical" evidence="5">
    <location>
        <begin position="113"/>
        <end position="135"/>
    </location>
</feature>
<dbReference type="STRING" id="1291052.FC18_GL000008"/>
<keyword evidence="2 5" id="KW-0812">Transmembrane</keyword>
<evidence type="ECO:0000256" key="5">
    <source>
        <dbReference type="SAM" id="Phobius"/>
    </source>
</evidence>
<keyword evidence="7" id="KW-1185">Reference proteome</keyword>
<dbReference type="PATRIC" id="fig|1291052.5.peg.9"/>
<evidence type="ECO:0000256" key="4">
    <source>
        <dbReference type="ARBA" id="ARBA00023136"/>
    </source>
</evidence>
<sequence>MNNSIFGFAPGNTWLHRLGGATKLLAFIGLSIIAMASYDTRFIIAIMVMSLLLFWQAKIKWRQISLVVKIILVFSLLNLITVYIFSPEYGVQLYGTRHLIMGSGYFTLTWEQLFYELNLALKYIVTVPLALLFLVTTNPSEFAASLNKIGLSYKISYSVALSLRYIPDVQNTYHQISMSQQARGYELSRKANPIARLKGAAQILMPLIFSSLDRIETISQAMELRRFGRRKQRSWYMGRKFAPADWAVLGVTIAIIIVGLLLFKVNGGRFFNPFNS</sequence>